<organism evidence="3 4">
    <name type="scientific">Apibacter adventoris</name>
    <dbReference type="NCBI Taxonomy" id="1679466"/>
    <lineage>
        <taxon>Bacteria</taxon>
        <taxon>Pseudomonadati</taxon>
        <taxon>Bacteroidota</taxon>
        <taxon>Flavobacteriia</taxon>
        <taxon>Flavobacteriales</taxon>
        <taxon>Weeksellaceae</taxon>
        <taxon>Apibacter</taxon>
    </lineage>
</organism>
<dbReference type="InterPro" id="IPR036812">
    <property type="entry name" value="NAD(P)_OxRdtase_dom_sf"/>
</dbReference>
<keyword evidence="1" id="KW-0560">Oxidoreductase</keyword>
<dbReference type="PANTHER" id="PTHR43364">
    <property type="entry name" value="NADH-SPECIFIC METHYLGLYOXAL REDUCTASE-RELATED"/>
    <property type="match status" value="1"/>
</dbReference>
<dbReference type="RefSeq" id="WP_105247794.1">
    <property type="nucleotide sequence ID" value="NZ_PSZM01000046.1"/>
</dbReference>
<name>A0A2S8A842_9FLAO</name>
<dbReference type="CDD" id="cd19081">
    <property type="entry name" value="AKR_AKR9C1"/>
    <property type="match status" value="1"/>
</dbReference>
<dbReference type="EMBL" id="PSZM01000046">
    <property type="protein sequence ID" value="PQL90656.1"/>
    <property type="molecule type" value="Genomic_DNA"/>
</dbReference>
<dbReference type="SUPFAM" id="SSF51430">
    <property type="entry name" value="NAD(P)-linked oxidoreductase"/>
    <property type="match status" value="1"/>
</dbReference>
<feature type="domain" description="NADP-dependent oxidoreductase" evidence="2">
    <location>
        <begin position="19"/>
        <end position="315"/>
    </location>
</feature>
<dbReference type="InterPro" id="IPR023210">
    <property type="entry name" value="NADP_OxRdtase_dom"/>
</dbReference>
<dbReference type="GO" id="GO:0016491">
    <property type="term" value="F:oxidoreductase activity"/>
    <property type="evidence" value="ECO:0007669"/>
    <property type="project" value="UniProtKB-KW"/>
</dbReference>
<keyword evidence="4" id="KW-1185">Reference proteome</keyword>
<dbReference type="GO" id="GO:0005829">
    <property type="term" value="C:cytosol"/>
    <property type="evidence" value="ECO:0007669"/>
    <property type="project" value="UniProtKB-ARBA"/>
</dbReference>
<sequence>MKVNKRKLGNSDLEVYPFAFGGNVFGWTANENTSFELLDQYTELGFNLIDTADVYSAWVPGNKGGESETIIGKWIHQKKNRDKLVISTKVGGEIDAKHKGLKKTYILSEVEESLKRLQTDYIDLYFTHFDDLETPIEEVLEAYQQLIKEGKIRCIGASNMSPERIIKSLETSKSNHLPVYTVLQPEYNLYDRKKYEKEYEPIAKKYGLGVMSYYSLASGFLTGKYKSNEDLNKSKRGETIKQYLNERGKRIVHALEKIAAENTATAAQVALAWLIQQPTITAPIASASKLGQLDILKAVDLKLSKEAIQTLTEASKY</sequence>
<accession>A0A2S8A842</accession>
<dbReference type="FunFam" id="3.20.20.100:FF:000004">
    <property type="entry name" value="Oxidoreductase, aldo/keto reductase"/>
    <property type="match status" value="1"/>
</dbReference>
<evidence type="ECO:0000259" key="2">
    <source>
        <dbReference type="Pfam" id="PF00248"/>
    </source>
</evidence>
<dbReference type="Pfam" id="PF00248">
    <property type="entry name" value="Aldo_ket_red"/>
    <property type="match status" value="1"/>
</dbReference>
<evidence type="ECO:0000313" key="3">
    <source>
        <dbReference type="EMBL" id="PQL90656.1"/>
    </source>
</evidence>
<protein>
    <submittedName>
        <fullName evidence="3">Alcohol dehydrogenase</fullName>
    </submittedName>
</protein>
<evidence type="ECO:0000256" key="1">
    <source>
        <dbReference type="ARBA" id="ARBA00023002"/>
    </source>
</evidence>
<proteinExistence type="predicted"/>
<dbReference type="AlphaFoldDB" id="A0A2S8A842"/>
<reference evidence="3 4" key="1">
    <citation type="submission" date="2018-02" db="EMBL/GenBank/DDBJ databases">
        <title>Genome sequences of Apibacter spp., gut symbionts of Asian honey bees.</title>
        <authorList>
            <person name="Kwong W.K."/>
            <person name="Steele M.I."/>
            <person name="Moran N.A."/>
        </authorList>
    </citation>
    <scope>NUCLEOTIDE SEQUENCE [LARGE SCALE GENOMIC DNA]</scope>
    <source>
        <strain evidence="4">wkB301</strain>
    </source>
</reference>
<dbReference type="InterPro" id="IPR050523">
    <property type="entry name" value="AKR_Detox_Biosynth"/>
</dbReference>
<comment type="caution">
    <text evidence="3">The sequence shown here is derived from an EMBL/GenBank/DDBJ whole genome shotgun (WGS) entry which is preliminary data.</text>
</comment>
<dbReference type="OrthoDB" id="9773828at2"/>
<evidence type="ECO:0000313" key="4">
    <source>
        <dbReference type="Proteomes" id="UP000238042"/>
    </source>
</evidence>
<dbReference type="PANTHER" id="PTHR43364:SF6">
    <property type="entry name" value="OXIDOREDUCTASE-RELATED"/>
    <property type="match status" value="1"/>
</dbReference>
<dbReference type="Proteomes" id="UP000238042">
    <property type="component" value="Unassembled WGS sequence"/>
</dbReference>
<gene>
    <name evidence="3" type="ORF">C4S77_12340</name>
</gene>
<dbReference type="Gene3D" id="3.20.20.100">
    <property type="entry name" value="NADP-dependent oxidoreductase domain"/>
    <property type="match status" value="1"/>
</dbReference>